<dbReference type="InterPro" id="IPR049900">
    <property type="entry name" value="PKS_mFAS_DH"/>
</dbReference>
<dbReference type="SMART" id="SM00823">
    <property type="entry name" value="PKS_PP"/>
    <property type="match status" value="1"/>
</dbReference>
<evidence type="ECO:0000256" key="6">
    <source>
        <dbReference type="PROSITE-ProRule" id="PRU01363"/>
    </source>
</evidence>
<dbReference type="Pfam" id="PF16197">
    <property type="entry name" value="KAsynt_C_assoc"/>
    <property type="match status" value="1"/>
</dbReference>
<keyword evidence="5" id="KW-0511">Multifunctional enzyme</keyword>
<dbReference type="PROSITE" id="PS00012">
    <property type="entry name" value="PHOSPHOPANTETHEINE"/>
    <property type="match status" value="1"/>
</dbReference>
<dbReference type="Pfam" id="PF14765">
    <property type="entry name" value="PS-DH"/>
    <property type="match status" value="1"/>
</dbReference>
<feature type="region of interest" description="C-terminal hotdog fold" evidence="6">
    <location>
        <begin position="1122"/>
        <end position="1276"/>
    </location>
</feature>
<dbReference type="CDD" id="cd05195">
    <property type="entry name" value="enoyl_red"/>
    <property type="match status" value="1"/>
</dbReference>
<dbReference type="Gene3D" id="3.40.47.10">
    <property type="match status" value="1"/>
</dbReference>
<dbReference type="SMART" id="SM00826">
    <property type="entry name" value="PKS_DH"/>
    <property type="match status" value="1"/>
</dbReference>
<dbReference type="GO" id="GO:0004312">
    <property type="term" value="F:fatty acid synthase activity"/>
    <property type="evidence" value="ECO:0007669"/>
    <property type="project" value="TreeGrafter"/>
</dbReference>
<dbReference type="InterPro" id="IPR036291">
    <property type="entry name" value="NAD(P)-bd_dom_sf"/>
</dbReference>
<dbReference type="Pfam" id="PF21089">
    <property type="entry name" value="PKS_DH_N"/>
    <property type="match status" value="1"/>
</dbReference>
<dbReference type="InterPro" id="IPR042104">
    <property type="entry name" value="PKS_dehydratase_sf"/>
</dbReference>
<dbReference type="SMART" id="SM00829">
    <property type="entry name" value="PKS_ER"/>
    <property type="match status" value="1"/>
</dbReference>
<evidence type="ECO:0000256" key="5">
    <source>
        <dbReference type="ARBA" id="ARBA00023268"/>
    </source>
</evidence>
<feature type="domain" description="Ketosynthase family 3 (KS3)" evidence="8">
    <location>
        <begin position="10"/>
        <end position="434"/>
    </location>
</feature>
<dbReference type="InterPro" id="IPR018201">
    <property type="entry name" value="Ketoacyl_synth_AS"/>
</dbReference>
<dbReference type="Pfam" id="PF08659">
    <property type="entry name" value="KR"/>
    <property type="match status" value="1"/>
</dbReference>
<dbReference type="InterPro" id="IPR036736">
    <property type="entry name" value="ACP-like_sf"/>
</dbReference>
<dbReference type="InterPro" id="IPR001227">
    <property type="entry name" value="Ac_transferase_dom_sf"/>
</dbReference>
<dbReference type="PROSITE" id="PS50075">
    <property type="entry name" value="CARRIER"/>
    <property type="match status" value="1"/>
</dbReference>
<feature type="active site" description="Proton acceptor; for dehydratase activity" evidence="6">
    <location>
        <position position="1002"/>
    </location>
</feature>
<dbReference type="InterPro" id="IPR011032">
    <property type="entry name" value="GroES-like_sf"/>
</dbReference>
<dbReference type="InterPro" id="IPR050091">
    <property type="entry name" value="PKS_NRPS_Biosynth_Enz"/>
</dbReference>
<dbReference type="SMART" id="SM00827">
    <property type="entry name" value="PKS_AT"/>
    <property type="match status" value="1"/>
</dbReference>
<evidence type="ECO:0000256" key="4">
    <source>
        <dbReference type="ARBA" id="ARBA00023002"/>
    </source>
</evidence>
<dbReference type="SMART" id="SM00822">
    <property type="entry name" value="PKS_KR"/>
    <property type="match status" value="1"/>
</dbReference>
<evidence type="ECO:0000256" key="1">
    <source>
        <dbReference type="ARBA" id="ARBA00022450"/>
    </source>
</evidence>
<feature type="active site" description="Proton donor; for dehydratase activity" evidence="6">
    <location>
        <position position="1187"/>
    </location>
</feature>
<dbReference type="Gene3D" id="3.90.180.10">
    <property type="entry name" value="Medium-chain alcohol dehydrogenases, catalytic domain"/>
    <property type="match status" value="1"/>
</dbReference>
<dbReference type="GO" id="GO:0031177">
    <property type="term" value="F:phosphopantetheine binding"/>
    <property type="evidence" value="ECO:0007669"/>
    <property type="project" value="InterPro"/>
</dbReference>
<dbReference type="InterPro" id="IPR009081">
    <property type="entry name" value="PP-bd_ACP"/>
</dbReference>
<dbReference type="Pfam" id="PF00698">
    <property type="entry name" value="Acyl_transf_1"/>
    <property type="match status" value="1"/>
</dbReference>
<dbReference type="InterPro" id="IPR020807">
    <property type="entry name" value="PKS_DH"/>
</dbReference>
<dbReference type="PANTHER" id="PTHR43775">
    <property type="entry name" value="FATTY ACID SYNTHASE"/>
    <property type="match status" value="1"/>
</dbReference>
<dbReference type="Gene3D" id="3.30.70.3290">
    <property type="match status" value="1"/>
</dbReference>
<dbReference type="InterPro" id="IPR013154">
    <property type="entry name" value="ADH-like_N"/>
</dbReference>
<dbReference type="PROSITE" id="PS52019">
    <property type="entry name" value="PKS_MFAS_DH"/>
    <property type="match status" value="1"/>
</dbReference>
<dbReference type="SUPFAM" id="SSF55048">
    <property type="entry name" value="Probable ACP-binding domain of malonyl-CoA ACP transacylase"/>
    <property type="match status" value="1"/>
</dbReference>
<feature type="region of interest" description="N-terminal hotdog fold" evidence="6">
    <location>
        <begin position="970"/>
        <end position="1103"/>
    </location>
</feature>
<dbReference type="InterPro" id="IPR032821">
    <property type="entry name" value="PKS_assoc"/>
</dbReference>
<evidence type="ECO:0000259" key="9">
    <source>
        <dbReference type="PROSITE" id="PS52019"/>
    </source>
</evidence>
<evidence type="ECO:0000259" key="8">
    <source>
        <dbReference type="PROSITE" id="PS52004"/>
    </source>
</evidence>
<dbReference type="GO" id="GO:0006633">
    <property type="term" value="P:fatty acid biosynthetic process"/>
    <property type="evidence" value="ECO:0007669"/>
    <property type="project" value="InterPro"/>
</dbReference>
<evidence type="ECO:0000313" key="10">
    <source>
        <dbReference type="EMBL" id="ALQ32856.1"/>
    </source>
</evidence>
<dbReference type="PROSITE" id="PS00606">
    <property type="entry name" value="KS3_1"/>
    <property type="match status" value="1"/>
</dbReference>
<dbReference type="InterPro" id="IPR014030">
    <property type="entry name" value="Ketoacyl_synth_N"/>
</dbReference>
<dbReference type="SUPFAM" id="SSF53901">
    <property type="entry name" value="Thiolase-like"/>
    <property type="match status" value="1"/>
</dbReference>
<name>A0A0U2TSB8_9HYPO</name>
<evidence type="ECO:0000256" key="2">
    <source>
        <dbReference type="ARBA" id="ARBA00022553"/>
    </source>
</evidence>
<dbReference type="SMART" id="SM00825">
    <property type="entry name" value="PKS_KS"/>
    <property type="match status" value="1"/>
</dbReference>
<organism evidence="10">
    <name type="scientific">Fusarium foetens</name>
    <dbReference type="NCBI Taxonomy" id="246455"/>
    <lineage>
        <taxon>Eukaryota</taxon>
        <taxon>Fungi</taxon>
        <taxon>Dikarya</taxon>
        <taxon>Ascomycota</taxon>
        <taxon>Pezizomycotina</taxon>
        <taxon>Sordariomycetes</taxon>
        <taxon>Hypocreomycetidae</taxon>
        <taxon>Hypocreales</taxon>
        <taxon>Nectriaceae</taxon>
        <taxon>Fusarium</taxon>
        <taxon>Fusarium oxysporum species complex</taxon>
    </lineage>
</organism>
<dbReference type="PROSITE" id="PS52004">
    <property type="entry name" value="KS3_2"/>
    <property type="match status" value="1"/>
</dbReference>
<dbReference type="Gene3D" id="1.10.1200.10">
    <property type="entry name" value="ACP-like"/>
    <property type="match status" value="1"/>
</dbReference>
<evidence type="ECO:0000256" key="3">
    <source>
        <dbReference type="ARBA" id="ARBA00022679"/>
    </source>
</evidence>
<dbReference type="Gene3D" id="3.10.129.110">
    <property type="entry name" value="Polyketide synthase dehydratase"/>
    <property type="match status" value="1"/>
</dbReference>
<dbReference type="SUPFAM" id="SSF50129">
    <property type="entry name" value="GroES-like"/>
    <property type="match status" value="1"/>
</dbReference>
<dbReference type="CDD" id="cd00833">
    <property type="entry name" value="PKS"/>
    <property type="match status" value="1"/>
</dbReference>
<dbReference type="SUPFAM" id="SSF51735">
    <property type="entry name" value="NAD(P)-binding Rossmann-fold domains"/>
    <property type="match status" value="2"/>
</dbReference>
<dbReference type="GO" id="GO:0044550">
    <property type="term" value="P:secondary metabolite biosynthetic process"/>
    <property type="evidence" value="ECO:0007669"/>
    <property type="project" value="TreeGrafter"/>
</dbReference>
<sequence length="2412" mass="264001">MASDTVSTTAMPIAVVGIGCRFPGNSSNPEAFWEVLSNARSCYSKVPPDRYNVDGFRHPSNKLNTTIADGAHFLSENIAAFDTAFFNIAPIDAKSMDPQQRMLLEVVYEGLESAGLKMKDTTGSDTSCYVGTFTRDWSDMLMRDPETAPKYSGAGIGSGMQANRVSWFFDWHGPSLTLDTACSSSLVALHLACQSIKEGVSKVAVAAGTTLMLNPDMPMWMSNMSFLSSDGLSKSFDASADGYGRGEGIAAVILKSLDQAVRDRDPIRAVIRGTGINHDGHTPGITLPSASAQADLISSVYKKSGLDYDDTLYFEAHGTGTSAGDSVELRAIGASVTQNRDSSKTLMVGSVKSNIGHTEGAAGLAAFIKAVLVVEKGLIPPNIHLNNPNPRIPFEKLKIEVPTTQIPWPTPGVRRASVNSFGYGGTNAHAILDDASSYLEYLHVGESHQRDSIQMTGHSSAASSDAGFSADSGVLVGFADKQSLPCSFKETINQRLFVFSAHEESVVLNMKQRYATHLEKQASKAASTSLTSYLDRLAYTLATRRSILPWKSFVIAGGLDELLQKLASSEIKPFRSLNKPRLAFVFTGQGAQWTGMGRELFVYPVFKGSVVAADHYLKYELGCSWSALEELSHKEPASHLNLAKFAQPLSTILQVALVELLKSWGIEPVAVIGHSSGEIAAAMCAGAISREIAWKVSYHRGKLSSEMADTYPNLKGSMLAAGCSKIRALDYITQITAGTIRVACNNSPLSVTVSGDASAIDQLDNILKAEGVFSRKLKVENAYHSHHMSNIAESYLESIADCNGREEEPTIKMVSSVTCKSVEQRDLSPSYWVQNLTSSVEFSDALTRLLNGDRSRRRRAGESTVDFLLEIGPHSALQGPIRQVLADGGFKNINYGSVLTRNKSSCSTALETVGRLFTHGFEFDINSVNMVVNDGIPLVGLPTYPWNHDKSYWCESRVSKSHRFRSHNRVDLLGAPVSDTVDGDPAWRNLLRTSEMPWIRDHKVQSSILYPAAGMICMVIEAVLQISDPLRLLDQVELRNVQLERPMIILDGDTGIETKLQLLRPKLMTSAEDCYEFRISSGSEGTPLQLNCYGYVMAKYASDYPPVNSFKAELQNAESACQSPLTIDHFYSKTKQIGLEYGPSFQNLTDIGCSNNMACGTVVVHDTISLMPSQYEDDHLMHLSTLDCMFQLLFAAFGPRFGKLDTAFIPSSIESIKISSKCPKGPGTQFRGFAHLIDVRHSNVTANIAFGNAVSLEPLIQISHMRCREVASTPQPISDVKDVKARYGIMHRIPDLRLMPPARLSYCLERCMEKDTLKDNKERLMAWENLGQFVNLSLQIEPSMSILGISDGDCLTLDPILDWLSKSRHINIASANWTVASPNSDSQTLIEEQAQQQASNVSFKVIKPGEVWNNEHLFQSQYDLIITTGHHAYGQQAVQRLNQSLKPNGWWAIVSQPSAKDKLQGFTRTAGFHDFTEVSGDKRLNEQATSVMIASKFVQQRIPEGQSAITLLLPERPSRTCLIVSSHLVQLLESHGQPVQTYYLLDEPMNFQGMHCISLLEMDDCLDLGESITQFNALKDFLFRANKVIWVTQASNPLHGIVVGLFRTMRNENPDRDLTTILLGSCALDDIQQTSYLIYDTFCSDTGEREYIIEDGILWITRYSSAMDLNINIANQLSKTASEPMCLRDTSVPLELHIGHQGMPETLRFEPDIMKGELLADEVEIEPRAFGIRSQGMPTLMGHGEETFLGREASGIVRKIGAAVTDFVPGDRVHLIAPKPFRTCIRIRASHCHKIPGDLTFAEAASIPSAFVIALSCTRDLGKLQAGESILIHSAASDIGQASIQLAIQYRAEVFVVTESSSDAELLSERYGIDENHIFTDSIGTLAEQISLVTGGRGVDVVFNFLSGESVYQSCKCLAPFGRFVQVKQIQGLLDSRPLEQGISFAQFSFDFMLSSCPDKINNLMNDVDALISKGIIRPVFPLTIYTSTHLQDAFRTAGTKGRTGKTVITMGQDDTITVHPSVRNKLQLNPSAAYVIVGGLGGIGRSVALHIAKSGAKHVVFLSRSGASDKSAKAFAEKLEHHGASAAFHACDIGDPDQVRGVLEQYDGRELPRIAGCIQAAMVLRDGIFENMTHDDFKVSLRPKVQGSWNLHQLLPRELDFFIMISSISGITDNPGQANYAAGNSFMDSLAHYRRRQGLVATSIDLGLMLDIGFVAERQGTSNLKKWESVGMCEEEFLLLMSAAMRGHLSGHGDCKSSEIPAQIITGLATGGHVAEHLLDPPFYFSDSRFKQLTVSELQPESLGNAHTSLALRVALESSTSLAQASHVIANAIKKRLAKVMDKDVENIEEGKPLHSYGIDSLSAVEMRNWLLKEMQSEVGIFEILGSTSILSLADKVANLSKFTTVLANSP</sequence>
<dbReference type="SUPFAM" id="SSF47336">
    <property type="entry name" value="ACP-like"/>
    <property type="match status" value="1"/>
</dbReference>
<keyword evidence="1" id="KW-0596">Phosphopantetheine</keyword>
<dbReference type="Gene3D" id="3.40.50.720">
    <property type="entry name" value="NAD(P)-binding Rossmann-like Domain"/>
    <property type="match status" value="1"/>
</dbReference>
<dbReference type="Pfam" id="PF13602">
    <property type="entry name" value="ADH_zinc_N_2"/>
    <property type="match status" value="1"/>
</dbReference>
<dbReference type="SUPFAM" id="SSF52151">
    <property type="entry name" value="FabD/lysophospholipase-like"/>
    <property type="match status" value="1"/>
</dbReference>
<keyword evidence="3" id="KW-0808">Transferase</keyword>
<keyword evidence="2" id="KW-0597">Phosphoprotein</keyword>
<dbReference type="InterPro" id="IPR013968">
    <property type="entry name" value="PKS_KR"/>
</dbReference>
<dbReference type="Gene3D" id="3.40.366.10">
    <property type="entry name" value="Malonyl-Coenzyme A Acyl Carrier Protein, domain 2"/>
    <property type="match status" value="1"/>
</dbReference>
<keyword evidence="4" id="KW-0560">Oxidoreductase</keyword>
<dbReference type="InterPro" id="IPR014031">
    <property type="entry name" value="Ketoacyl_synth_C"/>
</dbReference>
<dbReference type="InterPro" id="IPR006162">
    <property type="entry name" value="Ppantetheine_attach_site"/>
</dbReference>
<dbReference type="InterPro" id="IPR049551">
    <property type="entry name" value="PKS_DH_C"/>
</dbReference>
<feature type="domain" description="PKS/mFAS DH" evidence="9">
    <location>
        <begin position="970"/>
        <end position="1276"/>
    </location>
</feature>
<dbReference type="InterPro" id="IPR020843">
    <property type="entry name" value="ER"/>
</dbReference>
<dbReference type="InterPro" id="IPR057326">
    <property type="entry name" value="KR_dom"/>
</dbReference>
<dbReference type="Pfam" id="PF00109">
    <property type="entry name" value="ketoacyl-synt"/>
    <property type="match status" value="1"/>
</dbReference>
<proteinExistence type="evidence at transcript level"/>
<reference evidence="10" key="1">
    <citation type="submission" date="2015-11" db="EMBL/GenBank/DDBJ databases">
        <title>Insights into natural products biosynthesis from analysis of 490 polyketide synthases from Fusarium.</title>
        <authorList>
            <person name="Brown D.W."/>
            <person name="Proctor R.H."/>
        </authorList>
    </citation>
    <scope>NUCLEOTIDE SEQUENCE</scope>
    <source>
        <strain evidence="10">NRRL 38302</strain>
    </source>
</reference>
<protein>
    <submittedName>
        <fullName evidence="10">Putative polyketide synthase</fullName>
    </submittedName>
</protein>
<dbReference type="Pfam" id="PF08240">
    <property type="entry name" value="ADH_N"/>
    <property type="match status" value="1"/>
</dbReference>
<feature type="domain" description="Carrier" evidence="7">
    <location>
        <begin position="2328"/>
        <end position="2402"/>
    </location>
</feature>
<dbReference type="InterPro" id="IPR049552">
    <property type="entry name" value="PKS_DH_N"/>
</dbReference>
<dbReference type="Pfam" id="PF23297">
    <property type="entry name" value="ACP_SdgA_C"/>
    <property type="match status" value="1"/>
</dbReference>
<gene>
    <name evidence="10" type="ORF">Ffo_81</name>
</gene>
<dbReference type="InterPro" id="IPR016036">
    <property type="entry name" value="Malonyl_transacylase_ACP-bd"/>
</dbReference>
<dbReference type="InterPro" id="IPR014043">
    <property type="entry name" value="Acyl_transferase_dom"/>
</dbReference>
<evidence type="ECO:0000259" key="7">
    <source>
        <dbReference type="PROSITE" id="PS50075"/>
    </source>
</evidence>
<dbReference type="InterPro" id="IPR016035">
    <property type="entry name" value="Acyl_Trfase/lysoPLipase"/>
</dbReference>
<dbReference type="InterPro" id="IPR016039">
    <property type="entry name" value="Thiolase-like"/>
</dbReference>
<dbReference type="InterPro" id="IPR020841">
    <property type="entry name" value="PKS_Beta-ketoAc_synthase_dom"/>
</dbReference>
<dbReference type="InterPro" id="IPR020806">
    <property type="entry name" value="PKS_PP-bd"/>
</dbReference>
<dbReference type="PANTHER" id="PTHR43775:SF29">
    <property type="entry name" value="ASPERFURANONE POLYKETIDE SYNTHASE AFOG-RELATED"/>
    <property type="match status" value="1"/>
</dbReference>
<dbReference type="GO" id="GO:0004315">
    <property type="term" value="F:3-oxoacyl-[acyl-carrier-protein] synthase activity"/>
    <property type="evidence" value="ECO:0007669"/>
    <property type="project" value="InterPro"/>
</dbReference>
<dbReference type="GO" id="GO:0016491">
    <property type="term" value="F:oxidoreductase activity"/>
    <property type="evidence" value="ECO:0007669"/>
    <property type="project" value="UniProtKB-KW"/>
</dbReference>
<accession>A0A0U2TSB8</accession>
<dbReference type="Pfam" id="PF02801">
    <property type="entry name" value="Ketoacyl-synt_C"/>
    <property type="match status" value="1"/>
</dbReference>
<dbReference type="EMBL" id="KU179991">
    <property type="protein sequence ID" value="ALQ32856.1"/>
    <property type="molecule type" value="mRNA"/>
</dbReference>